<dbReference type="EMBL" id="UINC01121963">
    <property type="protein sequence ID" value="SVC97479.1"/>
    <property type="molecule type" value="Genomic_DNA"/>
</dbReference>
<gene>
    <name evidence="1" type="ORF">METZ01_LOCUS350333</name>
</gene>
<dbReference type="AlphaFoldDB" id="A0A382RIF5"/>
<name>A0A382RIF5_9ZZZZ</name>
<feature type="non-terminal residue" evidence="1">
    <location>
        <position position="49"/>
    </location>
</feature>
<evidence type="ECO:0000313" key="1">
    <source>
        <dbReference type="EMBL" id="SVC97479.1"/>
    </source>
</evidence>
<organism evidence="1">
    <name type="scientific">marine metagenome</name>
    <dbReference type="NCBI Taxonomy" id="408172"/>
    <lineage>
        <taxon>unclassified sequences</taxon>
        <taxon>metagenomes</taxon>
        <taxon>ecological metagenomes</taxon>
    </lineage>
</organism>
<accession>A0A382RIF5</accession>
<protein>
    <submittedName>
        <fullName evidence="1">Uncharacterized protein</fullName>
    </submittedName>
</protein>
<proteinExistence type="predicted"/>
<sequence>MNQHTAISDSFDFEADYGEGYEELARALIPGYLSSFRQAVALLEGRLGS</sequence>
<reference evidence="1" key="1">
    <citation type="submission" date="2018-05" db="EMBL/GenBank/DDBJ databases">
        <authorList>
            <person name="Lanie J.A."/>
            <person name="Ng W.-L."/>
            <person name="Kazmierczak K.M."/>
            <person name="Andrzejewski T.M."/>
            <person name="Davidsen T.M."/>
            <person name="Wayne K.J."/>
            <person name="Tettelin H."/>
            <person name="Glass J.I."/>
            <person name="Rusch D."/>
            <person name="Podicherti R."/>
            <person name="Tsui H.-C.T."/>
            <person name="Winkler M.E."/>
        </authorList>
    </citation>
    <scope>NUCLEOTIDE SEQUENCE</scope>
</reference>